<dbReference type="PhylomeDB" id="B8MS37"/>
<keyword evidence="1" id="KW-0472">Membrane</keyword>
<keyword evidence="1" id="KW-0812">Transmembrane</keyword>
<dbReference type="eggNOG" id="ENOG502R0TV">
    <property type="taxonomic scope" value="Eukaryota"/>
</dbReference>
<sequence>MGCSDQRMICLPPEYWNETERFCTRLSSALELKSNLDHLRQDGHMNDAQYYTAKRIAGSVRYSTLNWIAANRGDYSLLASTTTFDIQQTVLLENDQWQAEMVYWLYTSFAYIQRSILMYAANYNTTLMSKPTTPWEQNMCSMQLHQLSPEYRSFSFLGVALIIGIGSIIIVINWFIDSAIALIWPLARLAPEHGIWTKKFQPQRLAFEGKSRGSGGDWTIPDTRIPRTVTEEKLGYYDD</sequence>
<dbReference type="InParanoid" id="B8MS37"/>
<organism evidence="2 3">
    <name type="scientific">Talaromyces stipitatus (strain ATCC 10500 / CBS 375.48 / QM 6759 / NRRL 1006)</name>
    <name type="common">Penicillium stipitatum</name>
    <dbReference type="NCBI Taxonomy" id="441959"/>
    <lineage>
        <taxon>Eukaryota</taxon>
        <taxon>Fungi</taxon>
        <taxon>Dikarya</taxon>
        <taxon>Ascomycota</taxon>
        <taxon>Pezizomycotina</taxon>
        <taxon>Eurotiomycetes</taxon>
        <taxon>Eurotiomycetidae</taxon>
        <taxon>Eurotiales</taxon>
        <taxon>Trichocomaceae</taxon>
        <taxon>Talaromyces</taxon>
        <taxon>Talaromyces sect. Talaromyces</taxon>
    </lineage>
</organism>
<proteinExistence type="predicted"/>
<dbReference type="RefSeq" id="XP_002487869.1">
    <property type="nucleotide sequence ID" value="XM_002487824.1"/>
</dbReference>
<dbReference type="VEuPathDB" id="FungiDB:TSTA_002790"/>
<accession>B8MS37</accession>
<dbReference type="AlphaFoldDB" id="B8MS37"/>
<dbReference type="Proteomes" id="UP000001745">
    <property type="component" value="Unassembled WGS sequence"/>
</dbReference>
<reference evidence="3" key="1">
    <citation type="journal article" date="2015" name="Genome Announc.">
        <title>Genome sequence of the AIDS-associated pathogen Penicillium marneffei (ATCC18224) and its near taxonomic relative Talaromyces stipitatus (ATCC10500).</title>
        <authorList>
            <person name="Nierman W.C."/>
            <person name="Fedorova-Abrams N.D."/>
            <person name="Andrianopoulos A."/>
        </authorList>
    </citation>
    <scope>NUCLEOTIDE SEQUENCE [LARGE SCALE GENOMIC DNA]</scope>
    <source>
        <strain evidence="3">ATCC 10500 / CBS 375.48 / QM 6759 / NRRL 1006</strain>
    </source>
</reference>
<protein>
    <submittedName>
        <fullName evidence="2">Uncharacterized protein</fullName>
    </submittedName>
</protein>
<evidence type="ECO:0000256" key="1">
    <source>
        <dbReference type="SAM" id="Phobius"/>
    </source>
</evidence>
<dbReference type="EMBL" id="EQ962660">
    <property type="protein sequence ID" value="EED12215.1"/>
    <property type="molecule type" value="Genomic_DNA"/>
</dbReference>
<dbReference type="GeneID" id="8102890"/>
<keyword evidence="3" id="KW-1185">Reference proteome</keyword>
<keyword evidence="1" id="KW-1133">Transmembrane helix</keyword>
<gene>
    <name evidence="2" type="ORF">TSTA_002790</name>
</gene>
<dbReference type="HOGENOM" id="CLU_1161815_0_0_1"/>
<dbReference type="OMA" id="WNETERF"/>
<evidence type="ECO:0000313" key="2">
    <source>
        <dbReference type="EMBL" id="EED12215.1"/>
    </source>
</evidence>
<dbReference type="OrthoDB" id="3540210at2759"/>
<feature type="transmembrane region" description="Helical" evidence="1">
    <location>
        <begin position="154"/>
        <end position="176"/>
    </location>
</feature>
<name>B8MS37_TALSN</name>
<evidence type="ECO:0000313" key="3">
    <source>
        <dbReference type="Proteomes" id="UP000001745"/>
    </source>
</evidence>